<keyword evidence="1" id="KW-0175">Coiled coil</keyword>
<comment type="caution">
    <text evidence="2">The sequence shown here is derived from an EMBL/GenBank/DDBJ whole genome shotgun (WGS) entry which is preliminary data.</text>
</comment>
<dbReference type="AlphaFoldDB" id="A0A0F9CLM3"/>
<evidence type="ECO:0000313" key="2">
    <source>
        <dbReference type="EMBL" id="KKL50059.1"/>
    </source>
</evidence>
<proteinExistence type="predicted"/>
<reference evidence="2" key="1">
    <citation type="journal article" date="2015" name="Nature">
        <title>Complex archaea that bridge the gap between prokaryotes and eukaryotes.</title>
        <authorList>
            <person name="Spang A."/>
            <person name="Saw J.H."/>
            <person name="Jorgensen S.L."/>
            <person name="Zaremba-Niedzwiedzka K."/>
            <person name="Martijn J."/>
            <person name="Lind A.E."/>
            <person name="van Eijk R."/>
            <person name="Schleper C."/>
            <person name="Guy L."/>
            <person name="Ettema T.J."/>
        </authorList>
    </citation>
    <scope>NUCLEOTIDE SEQUENCE</scope>
</reference>
<sequence>MVQTHRQLRQQIDDQIIALDGQGKLVADLAKQVGNLQVYIRRLQQINSELDAENKQLRENEGND</sequence>
<organism evidence="2">
    <name type="scientific">marine sediment metagenome</name>
    <dbReference type="NCBI Taxonomy" id="412755"/>
    <lineage>
        <taxon>unclassified sequences</taxon>
        <taxon>metagenomes</taxon>
        <taxon>ecological metagenomes</taxon>
    </lineage>
</organism>
<dbReference type="EMBL" id="LAZR01032736">
    <property type="protein sequence ID" value="KKL50059.1"/>
    <property type="molecule type" value="Genomic_DNA"/>
</dbReference>
<name>A0A0F9CLM3_9ZZZZ</name>
<gene>
    <name evidence="2" type="ORF">LCGC14_2309310</name>
</gene>
<evidence type="ECO:0000256" key="1">
    <source>
        <dbReference type="SAM" id="Coils"/>
    </source>
</evidence>
<protein>
    <submittedName>
        <fullName evidence="2">Uncharacterized protein</fullName>
    </submittedName>
</protein>
<accession>A0A0F9CLM3</accession>
<feature type="coiled-coil region" evidence="1">
    <location>
        <begin position="36"/>
        <end position="63"/>
    </location>
</feature>